<evidence type="ECO:0000256" key="1">
    <source>
        <dbReference type="SAM" id="MobiDB-lite"/>
    </source>
</evidence>
<protein>
    <submittedName>
        <fullName evidence="2">Uncharacterized protein</fullName>
    </submittedName>
</protein>
<feature type="region of interest" description="Disordered" evidence="1">
    <location>
        <begin position="1"/>
        <end position="27"/>
    </location>
</feature>
<accession>A0ABP1CUF4</accession>
<dbReference type="InterPro" id="IPR013898">
    <property type="entry name" value="Atg43"/>
</dbReference>
<proteinExistence type="predicted"/>
<evidence type="ECO:0000313" key="2">
    <source>
        <dbReference type="EMBL" id="CAL1699296.1"/>
    </source>
</evidence>
<evidence type="ECO:0000313" key="3">
    <source>
        <dbReference type="Proteomes" id="UP001497453"/>
    </source>
</evidence>
<sequence length="178" mass="20372">MSSEPDKGFHSTLDTWKDHDPSHSHHRRRFTAVPDLRFEQSYLRSVRPYVRVEEIRTEEIFRDEKGKAVARDDNFPPESPEGRVVVLHEENIHIQWGPVLWATTRDQVISPLLQGALWGIAGYFLQPAFAALRSKISSWWARGDVFGRGGPRVEGQGIGQLRSWVGNIKQAKPVPLIR</sequence>
<dbReference type="PANTHER" id="PTHR38699:SF1">
    <property type="entry name" value="MITOPHAGY RECEPTOR ATG43"/>
    <property type="match status" value="1"/>
</dbReference>
<organism evidence="2 3">
    <name type="scientific">Somion occarium</name>
    <dbReference type="NCBI Taxonomy" id="3059160"/>
    <lineage>
        <taxon>Eukaryota</taxon>
        <taxon>Fungi</taxon>
        <taxon>Dikarya</taxon>
        <taxon>Basidiomycota</taxon>
        <taxon>Agaricomycotina</taxon>
        <taxon>Agaricomycetes</taxon>
        <taxon>Polyporales</taxon>
        <taxon>Cerrenaceae</taxon>
        <taxon>Somion</taxon>
    </lineage>
</organism>
<feature type="compositionally biased region" description="Basic and acidic residues" evidence="1">
    <location>
        <begin position="1"/>
        <end position="23"/>
    </location>
</feature>
<dbReference type="EMBL" id="OZ037954">
    <property type="protein sequence ID" value="CAL1699296.1"/>
    <property type="molecule type" value="Genomic_DNA"/>
</dbReference>
<keyword evidence="3" id="KW-1185">Reference proteome</keyword>
<dbReference type="Pfam" id="PF08589">
    <property type="entry name" value="ATG43"/>
    <property type="match status" value="1"/>
</dbReference>
<dbReference type="Proteomes" id="UP001497453">
    <property type="component" value="Chromosome 11"/>
</dbReference>
<name>A0ABP1CUF4_9APHY</name>
<reference evidence="3" key="1">
    <citation type="submission" date="2024-04" db="EMBL/GenBank/DDBJ databases">
        <authorList>
            <person name="Shaw F."/>
            <person name="Minotto A."/>
        </authorList>
    </citation>
    <scope>NUCLEOTIDE SEQUENCE [LARGE SCALE GENOMIC DNA]</scope>
</reference>
<gene>
    <name evidence="2" type="ORF">GFSPODELE1_LOCUS2596</name>
</gene>
<dbReference type="PANTHER" id="PTHR38699">
    <property type="entry name" value="CHROMOSOME 1, WHOLE GENOME SHOTGUN SEQUENCE"/>
    <property type="match status" value="1"/>
</dbReference>